<comment type="caution">
    <text evidence="2">The sequence shown here is derived from an EMBL/GenBank/DDBJ whole genome shotgun (WGS) entry which is preliminary data.</text>
</comment>
<proteinExistence type="predicted"/>
<feature type="transmembrane region" description="Helical" evidence="1">
    <location>
        <begin position="50"/>
        <end position="71"/>
    </location>
</feature>
<dbReference type="Proteomes" id="UP000828390">
    <property type="component" value="Unassembled WGS sequence"/>
</dbReference>
<keyword evidence="3" id="KW-1185">Reference proteome</keyword>
<keyword evidence="1" id="KW-0472">Membrane</keyword>
<dbReference type="AlphaFoldDB" id="A0A9D4R6A6"/>
<dbReference type="EMBL" id="JAIWYP010000003">
    <property type="protein sequence ID" value="KAH3854790.1"/>
    <property type="molecule type" value="Genomic_DNA"/>
</dbReference>
<keyword evidence="1" id="KW-0812">Transmembrane</keyword>
<reference evidence="2" key="2">
    <citation type="submission" date="2020-11" db="EMBL/GenBank/DDBJ databases">
        <authorList>
            <person name="McCartney M.A."/>
            <person name="Auch B."/>
            <person name="Kono T."/>
            <person name="Mallez S."/>
            <person name="Becker A."/>
            <person name="Gohl D.M."/>
            <person name="Silverstein K.A.T."/>
            <person name="Koren S."/>
            <person name="Bechman K.B."/>
            <person name="Herman A."/>
            <person name="Abrahante J.E."/>
            <person name="Garbe J."/>
        </authorList>
    </citation>
    <scope>NUCLEOTIDE SEQUENCE</scope>
    <source>
        <strain evidence="2">Duluth1</strain>
        <tissue evidence="2">Whole animal</tissue>
    </source>
</reference>
<organism evidence="2 3">
    <name type="scientific">Dreissena polymorpha</name>
    <name type="common">Zebra mussel</name>
    <name type="synonym">Mytilus polymorpha</name>
    <dbReference type="NCBI Taxonomy" id="45954"/>
    <lineage>
        <taxon>Eukaryota</taxon>
        <taxon>Metazoa</taxon>
        <taxon>Spiralia</taxon>
        <taxon>Lophotrochozoa</taxon>
        <taxon>Mollusca</taxon>
        <taxon>Bivalvia</taxon>
        <taxon>Autobranchia</taxon>
        <taxon>Heteroconchia</taxon>
        <taxon>Euheterodonta</taxon>
        <taxon>Imparidentia</taxon>
        <taxon>Neoheterodontei</taxon>
        <taxon>Myida</taxon>
        <taxon>Dreissenoidea</taxon>
        <taxon>Dreissenidae</taxon>
        <taxon>Dreissena</taxon>
    </lineage>
</organism>
<sequence>MKNTRTLVLSPIVFTVCVLCVRQGQVRELSSQRKRNLGDSLLYAQFNRDIIEVGKFCTCVGSTLVFILIFYGSRSTKVNNDLHWLNQIY</sequence>
<reference evidence="2" key="1">
    <citation type="journal article" date="2019" name="bioRxiv">
        <title>The Genome of the Zebra Mussel, Dreissena polymorpha: A Resource for Invasive Species Research.</title>
        <authorList>
            <person name="McCartney M.A."/>
            <person name="Auch B."/>
            <person name="Kono T."/>
            <person name="Mallez S."/>
            <person name="Zhang Y."/>
            <person name="Obille A."/>
            <person name="Becker A."/>
            <person name="Abrahante J.E."/>
            <person name="Garbe J."/>
            <person name="Badalamenti J.P."/>
            <person name="Herman A."/>
            <person name="Mangelson H."/>
            <person name="Liachko I."/>
            <person name="Sullivan S."/>
            <person name="Sone E.D."/>
            <person name="Koren S."/>
            <person name="Silverstein K.A.T."/>
            <person name="Beckman K.B."/>
            <person name="Gohl D.M."/>
        </authorList>
    </citation>
    <scope>NUCLEOTIDE SEQUENCE</scope>
    <source>
        <strain evidence="2">Duluth1</strain>
        <tissue evidence="2">Whole animal</tissue>
    </source>
</reference>
<gene>
    <name evidence="2" type="ORF">DPMN_097339</name>
</gene>
<accession>A0A9D4R6A6</accession>
<evidence type="ECO:0000256" key="1">
    <source>
        <dbReference type="SAM" id="Phobius"/>
    </source>
</evidence>
<protein>
    <submittedName>
        <fullName evidence="2">Uncharacterized protein</fullName>
    </submittedName>
</protein>
<evidence type="ECO:0000313" key="3">
    <source>
        <dbReference type="Proteomes" id="UP000828390"/>
    </source>
</evidence>
<keyword evidence="1" id="KW-1133">Transmembrane helix</keyword>
<evidence type="ECO:0000313" key="2">
    <source>
        <dbReference type="EMBL" id="KAH3854790.1"/>
    </source>
</evidence>
<name>A0A9D4R6A6_DREPO</name>